<dbReference type="GO" id="GO:0005975">
    <property type="term" value="P:carbohydrate metabolic process"/>
    <property type="evidence" value="ECO:0007669"/>
    <property type="project" value="InterPro"/>
</dbReference>
<accession>A0AAQ3M5S8</accession>
<reference evidence="4 5" key="1">
    <citation type="submission" date="2023-11" db="EMBL/GenBank/DDBJ databases">
        <title>An acidophilic fungus is an integral part of prey digestion in a carnivorous sundew plant.</title>
        <authorList>
            <person name="Tsai I.J."/>
        </authorList>
    </citation>
    <scope>NUCLEOTIDE SEQUENCE [LARGE SCALE GENOMIC DNA]</scope>
    <source>
        <strain evidence="4">169a</strain>
    </source>
</reference>
<feature type="chain" id="PRO_5043021358" description="Glutaminase GtaA" evidence="1">
    <location>
        <begin position="19"/>
        <end position="701"/>
    </location>
</feature>
<dbReference type="Proteomes" id="UP001303373">
    <property type="component" value="Chromosome 2"/>
</dbReference>
<evidence type="ECO:0000259" key="2">
    <source>
        <dbReference type="Pfam" id="PF16335"/>
    </source>
</evidence>
<evidence type="ECO:0000313" key="5">
    <source>
        <dbReference type="Proteomes" id="UP001303373"/>
    </source>
</evidence>
<evidence type="ECO:0000259" key="3">
    <source>
        <dbReference type="Pfam" id="PF17168"/>
    </source>
</evidence>
<dbReference type="Pfam" id="PF16335">
    <property type="entry name" value="GtaA_6_Hairpin"/>
    <property type="match status" value="1"/>
</dbReference>
<dbReference type="AlphaFoldDB" id="A0AAQ3M5S8"/>
<evidence type="ECO:0000313" key="4">
    <source>
        <dbReference type="EMBL" id="WPG98981.1"/>
    </source>
</evidence>
<evidence type="ECO:0000256" key="1">
    <source>
        <dbReference type="SAM" id="SignalP"/>
    </source>
</evidence>
<dbReference type="PANTHER" id="PTHR31987:SF1">
    <property type="entry name" value="GLUTAMINASE A"/>
    <property type="match status" value="1"/>
</dbReference>
<proteinExistence type="predicted"/>
<dbReference type="EMBL" id="CP138581">
    <property type="protein sequence ID" value="WPG98981.1"/>
    <property type="molecule type" value="Genomic_DNA"/>
</dbReference>
<name>A0AAQ3M5S8_9PEZI</name>
<feature type="signal peptide" evidence="1">
    <location>
        <begin position="1"/>
        <end position="18"/>
    </location>
</feature>
<dbReference type="InterPro" id="IPR008928">
    <property type="entry name" value="6-hairpin_glycosidase_sf"/>
</dbReference>
<sequence>MKFLHLSCLSLLASFVSSESTFSPARPPAIPLAVKSPYLSTWQAAGGEGGNGGYLVGQWPTFWAGAIIGWTGLIRVDGQAYTWMGAPDNHPTPVNQTDFTYTSTQSIFTMDVGGKVTMKITFLSPVTPEDEKRMSMPFSYMVVDVLSRDGKPHNVQLYTDVSGEWASGDRNQVLQWEQGSHNNTAYHKFYRQNQKEFAEDNQQAAWGNWYYSTADTQGLSYQSGIDTNVRTQFTKNGLLQNIKDAKFRAINDGYPVFGFAKDLGTIYWRPVQTVFTISLAQKNAIQFTNSPGNAEKLPSLWTSYFSDELDALAWFFADKNNVATACTALDTKVEGDSRAAAGQNYATLTTLAVRQAWGALCLAGTTATKYLFLKEISSDGDIQTVDVIFPFFPILMYMNPKLMKLMLDPLYINQNAKVEPPTVTYAIHDLGYYPNALGFPNPNSPPEEQPLEECGNMLIMTLAYAQKTSDVDYLRQNYALLNQWTGFLVNESLYPQNQISTDDFAGPLPNQTNLAVKGIIAIQAMAKIANMTGHTADGASYTKTAQSYIEKWQTLGINHNANPPHTTLNYGHDDTWGNLYNIYADSLLETQLVPKAVYQMQSDYYPQVIGKYGLPLDTRHPWIKSDWALFSAAVASDDTRDKIISSVAIWVDETPIGAPTVDWYDTNGDWPTKGGHFIARPVLGGWFSLLALNQTGIPNHN</sequence>
<feature type="domain" description="Glutaminase A N-terminal" evidence="3">
    <location>
        <begin position="104"/>
        <end position="335"/>
    </location>
</feature>
<keyword evidence="5" id="KW-1185">Reference proteome</keyword>
<dbReference type="SUPFAM" id="SSF48208">
    <property type="entry name" value="Six-hairpin glycosidases"/>
    <property type="match status" value="1"/>
</dbReference>
<dbReference type="InterPro" id="IPR052743">
    <property type="entry name" value="Glutaminase_GtaA"/>
</dbReference>
<dbReference type="InterPro" id="IPR033433">
    <property type="entry name" value="GtaA_N"/>
</dbReference>
<organism evidence="4 5">
    <name type="scientific">Acrodontium crateriforme</name>
    <dbReference type="NCBI Taxonomy" id="150365"/>
    <lineage>
        <taxon>Eukaryota</taxon>
        <taxon>Fungi</taxon>
        <taxon>Dikarya</taxon>
        <taxon>Ascomycota</taxon>
        <taxon>Pezizomycotina</taxon>
        <taxon>Dothideomycetes</taxon>
        <taxon>Dothideomycetidae</taxon>
        <taxon>Mycosphaerellales</taxon>
        <taxon>Teratosphaeriaceae</taxon>
        <taxon>Acrodontium</taxon>
    </lineage>
</organism>
<dbReference type="InterPro" id="IPR032514">
    <property type="entry name" value="GtaA_central"/>
</dbReference>
<evidence type="ECO:0008006" key="6">
    <source>
        <dbReference type="Google" id="ProtNLM"/>
    </source>
</evidence>
<gene>
    <name evidence="4" type="ORF">R9X50_00178300</name>
</gene>
<protein>
    <recommendedName>
        <fullName evidence="6">Glutaminase GtaA</fullName>
    </recommendedName>
</protein>
<keyword evidence="1" id="KW-0732">Signal</keyword>
<feature type="domain" description="Glutaminase A central" evidence="2">
    <location>
        <begin position="342"/>
        <end position="690"/>
    </location>
</feature>
<dbReference type="PANTHER" id="PTHR31987">
    <property type="entry name" value="GLUTAMINASE A-RELATED"/>
    <property type="match status" value="1"/>
</dbReference>
<dbReference type="Pfam" id="PF17168">
    <property type="entry name" value="DUF5127"/>
    <property type="match status" value="1"/>
</dbReference>